<feature type="chain" id="PRO_5032921835" description="GH16 domain-containing protein" evidence="2">
    <location>
        <begin position="20"/>
        <end position="410"/>
    </location>
</feature>
<dbReference type="PANTHER" id="PTHR10963:SF24">
    <property type="entry name" value="GLYCOSIDASE C21B10.07-RELATED"/>
    <property type="match status" value="1"/>
</dbReference>
<evidence type="ECO:0000313" key="5">
    <source>
        <dbReference type="Proteomes" id="UP000604046"/>
    </source>
</evidence>
<sequence>MMPLTMWMLLELLALRANAEASACDGSGCAEAEADAQGLLQLVKGDPSGSSCSAHSQCNELRLSGQCCPTTDGTYLYCCDAGSSDSHTATTKPSPTPSPPATTTNAPRRKKSTPDVTSPTHQTVPAAVQLECSGEGFLNCWTFDTESDPTHGYIKYVSQSEAMQLGLYRLEGGAVRLGSIVGTNEPVKAVRLQSATKFSPGHIFVIDIQHMPTGKGTWPAWWSYGPGWPNSGEIDTIETVLDETYVHSTLHSSAGCNMPVSGLFNPNCNAGNGNEGCGMDGPAGSGGSTFNQNGGGVFATMWTTSGIKMWWWPRKQIPSDITSDKPDSSSWGEPYVTFPFGTQCPSSHFKDMTLVINLDFCGDWEGSVFPGGDSACIDYVKNPANVNALSEAYWNINYVKVFAATTTMTA</sequence>
<proteinExistence type="predicted"/>
<dbReference type="GO" id="GO:0009251">
    <property type="term" value="P:glucan catabolic process"/>
    <property type="evidence" value="ECO:0007669"/>
    <property type="project" value="TreeGrafter"/>
</dbReference>
<dbReference type="Pfam" id="PF26113">
    <property type="entry name" value="GH16_XgeA"/>
    <property type="match status" value="1"/>
</dbReference>
<feature type="domain" description="GH16" evidence="3">
    <location>
        <begin position="117"/>
        <end position="388"/>
    </location>
</feature>
<name>A0A812Q6Z7_9DINO</name>
<evidence type="ECO:0000259" key="3">
    <source>
        <dbReference type="PROSITE" id="PS51762"/>
    </source>
</evidence>
<feature type="region of interest" description="Disordered" evidence="1">
    <location>
        <begin position="87"/>
        <end position="122"/>
    </location>
</feature>
<keyword evidence="5" id="KW-1185">Reference proteome</keyword>
<feature type="signal peptide" evidence="2">
    <location>
        <begin position="1"/>
        <end position="19"/>
    </location>
</feature>
<dbReference type="InterPro" id="IPR013320">
    <property type="entry name" value="ConA-like_dom_sf"/>
</dbReference>
<dbReference type="InterPro" id="IPR000757">
    <property type="entry name" value="Beta-glucanase-like"/>
</dbReference>
<protein>
    <recommendedName>
        <fullName evidence="3">GH16 domain-containing protein</fullName>
    </recommendedName>
</protein>
<dbReference type="SUPFAM" id="SSF49899">
    <property type="entry name" value="Concanavalin A-like lectins/glucanases"/>
    <property type="match status" value="1"/>
</dbReference>
<dbReference type="GO" id="GO:0004553">
    <property type="term" value="F:hydrolase activity, hydrolyzing O-glycosyl compounds"/>
    <property type="evidence" value="ECO:0007669"/>
    <property type="project" value="InterPro"/>
</dbReference>
<dbReference type="PANTHER" id="PTHR10963">
    <property type="entry name" value="GLYCOSYL HYDROLASE-RELATED"/>
    <property type="match status" value="1"/>
</dbReference>
<dbReference type="Gene3D" id="2.60.120.200">
    <property type="match status" value="1"/>
</dbReference>
<evidence type="ECO:0000313" key="4">
    <source>
        <dbReference type="EMBL" id="CAE7380934.1"/>
    </source>
</evidence>
<reference evidence="4" key="1">
    <citation type="submission" date="2021-02" db="EMBL/GenBank/DDBJ databases">
        <authorList>
            <person name="Dougan E. K."/>
            <person name="Rhodes N."/>
            <person name="Thang M."/>
            <person name="Chan C."/>
        </authorList>
    </citation>
    <scope>NUCLEOTIDE SEQUENCE</scope>
</reference>
<evidence type="ECO:0000256" key="2">
    <source>
        <dbReference type="SAM" id="SignalP"/>
    </source>
</evidence>
<dbReference type="PROSITE" id="PS51762">
    <property type="entry name" value="GH16_2"/>
    <property type="match status" value="1"/>
</dbReference>
<comment type="caution">
    <text evidence="4">The sequence shown here is derived from an EMBL/GenBank/DDBJ whole genome shotgun (WGS) entry which is preliminary data.</text>
</comment>
<dbReference type="AlphaFoldDB" id="A0A812Q6Z7"/>
<evidence type="ECO:0000256" key="1">
    <source>
        <dbReference type="SAM" id="MobiDB-lite"/>
    </source>
</evidence>
<dbReference type="EMBL" id="CAJNDS010002224">
    <property type="protein sequence ID" value="CAE7380934.1"/>
    <property type="molecule type" value="Genomic_DNA"/>
</dbReference>
<keyword evidence="2" id="KW-0732">Signal</keyword>
<dbReference type="InterPro" id="IPR050546">
    <property type="entry name" value="Glycosyl_Hydrlase_16"/>
</dbReference>
<dbReference type="Proteomes" id="UP000604046">
    <property type="component" value="Unassembled WGS sequence"/>
</dbReference>
<accession>A0A812Q6Z7</accession>
<dbReference type="OrthoDB" id="192832at2759"/>
<gene>
    <name evidence="4" type="ORF">SNAT2548_LOCUS20793</name>
</gene>
<organism evidence="4 5">
    <name type="scientific">Symbiodinium natans</name>
    <dbReference type="NCBI Taxonomy" id="878477"/>
    <lineage>
        <taxon>Eukaryota</taxon>
        <taxon>Sar</taxon>
        <taxon>Alveolata</taxon>
        <taxon>Dinophyceae</taxon>
        <taxon>Suessiales</taxon>
        <taxon>Symbiodiniaceae</taxon>
        <taxon>Symbiodinium</taxon>
    </lineage>
</organism>